<reference evidence="1" key="2">
    <citation type="journal article" date="2021" name="PeerJ">
        <title>Extensive microbial diversity within the chicken gut microbiome revealed by metagenomics and culture.</title>
        <authorList>
            <person name="Gilroy R."/>
            <person name="Ravi A."/>
            <person name="Getino M."/>
            <person name="Pursley I."/>
            <person name="Horton D.L."/>
            <person name="Alikhan N.F."/>
            <person name="Baker D."/>
            <person name="Gharbi K."/>
            <person name="Hall N."/>
            <person name="Watson M."/>
            <person name="Adriaenssens E.M."/>
            <person name="Foster-Nyarko E."/>
            <person name="Jarju S."/>
            <person name="Secka A."/>
            <person name="Antonio M."/>
            <person name="Oren A."/>
            <person name="Chaudhuri R.R."/>
            <person name="La Ragione R."/>
            <person name="Hildebrand F."/>
            <person name="Pallen M.J."/>
        </authorList>
    </citation>
    <scope>NUCLEOTIDE SEQUENCE</scope>
    <source>
        <strain evidence="1">21143</strain>
    </source>
</reference>
<dbReference type="Proteomes" id="UP000886722">
    <property type="component" value="Unassembled WGS sequence"/>
</dbReference>
<dbReference type="NCBIfam" id="NF040494">
    <property type="entry name" value="nitrored_ArsF"/>
    <property type="match status" value="1"/>
</dbReference>
<evidence type="ECO:0000313" key="1">
    <source>
        <dbReference type="EMBL" id="HIT40054.1"/>
    </source>
</evidence>
<protein>
    <submittedName>
        <fullName evidence="1">Thioredoxin</fullName>
    </submittedName>
</protein>
<comment type="caution">
    <text evidence="1">The sequence shown here is derived from an EMBL/GenBank/DDBJ whole genome shotgun (WGS) entry which is preliminary data.</text>
</comment>
<dbReference type="EMBL" id="DVKT01000063">
    <property type="protein sequence ID" value="HIT40054.1"/>
    <property type="molecule type" value="Genomic_DNA"/>
</dbReference>
<dbReference type="Gene3D" id="3.40.30.10">
    <property type="entry name" value="Glutaredoxin"/>
    <property type="match status" value="1"/>
</dbReference>
<evidence type="ECO:0000313" key="2">
    <source>
        <dbReference type="Proteomes" id="UP000886722"/>
    </source>
</evidence>
<sequence>MNRLILALIICSGLTACGNNGTKKSASTGIEQVQPLKQKDRVEVLYFHGKQRCATCMAIEKNAQEVVEAQFADELRNGTLIFRTIDISEPKNEAIAEKYEVTWSSLFVSKWKDGKETYENLTEYAFTNVCTAPDTFKNGVAKKVRTLLK</sequence>
<dbReference type="InterPro" id="IPR047698">
    <property type="entry name" value="ArsF-like"/>
</dbReference>
<organism evidence="1 2">
    <name type="scientific">Candidatus Caccoplasma intestinavium</name>
    <dbReference type="NCBI Taxonomy" id="2840716"/>
    <lineage>
        <taxon>Bacteria</taxon>
        <taxon>Pseudomonadati</taxon>
        <taxon>Bacteroidota</taxon>
        <taxon>Bacteroidia</taxon>
        <taxon>Bacteroidales</taxon>
        <taxon>Bacteroidaceae</taxon>
        <taxon>Bacteroidaceae incertae sedis</taxon>
        <taxon>Candidatus Caccoplasma</taxon>
    </lineage>
</organism>
<accession>A0A9D1GH38</accession>
<name>A0A9D1GH38_9BACT</name>
<dbReference type="PROSITE" id="PS51257">
    <property type="entry name" value="PROKAR_LIPOPROTEIN"/>
    <property type="match status" value="1"/>
</dbReference>
<reference evidence="1" key="1">
    <citation type="submission" date="2020-10" db="EMBL/GenBank/DDBJ databases">
        <authorList>
            <person name="Gilroy R."/>
        </authorList>
    </citation>
    <scope>NUCLEOTIDE SEQUENCE</scope>
    <source>
        <strain evidence="1">21143</strain>
    </source>
</reference>
<dbReference type="AlphaFoldDB" id="A0A9D1GH38"/>
<proteinExistence type="predicted"/>
<gene>
    <name evidence="1" type="ORF">IAD06_08485</name>
</gene>